<dbReference type="PROSITE" id="PS50931">
    <property type="entry name" value="HTH_LYSR"/>
    <property type="match status" value="1"/>
</dbReference>
<dbReference type="InterPro" id="IPR050389">
    <property type="entry name" value="LysR-type_TF"/>
</dbReference>
<dbReference type="Pfam" id="PF03466">
    <property type="entry name" value="LysR_substrate"/>
    <property type="match status" value="1"/>
</dbReference>
<protein>
    <submittedName>
        <fullName evidence="6">Bacterial regulatory helix-turn-helix protein, LysR family protein 86</fullName>
    </submittedName>
</protein>
<keyword evidence="2" id="KW-0805">Transcription regulation</keyword>
<evidence type="ECO:0000313" key="6">
    <source>
        <dbReference type="EMBL" id="ADP16309.1"/>
    </source>
</evidence>
<gene>
    <name evidence="6" type="ordered locus">AXYL_02989</name>
</gene>
<accession>E3HVZ6</accession>
<dbReference type="HOGENOM" id="CLU_039613_39_0_4"/>
<evidence type="ECO:0000313" key="7">
    <source>
        <dbReference type="Proteomes" id="UP000006876"/>
    </source>
</evidence>
<dbReference type="SUPFAM" id="SSF46785">
    <property type="entry name" value="Winged helix' DNA-binding domain"/>
    <property type="match status" value="1"/>
</dbReference>
<evidence type="ECO:0000259" key="5">
    <source>
        <dbReference type="PROSITE" id="PS50931"/>
    </source>
</evidence>
<evidence type="ECO:0000256" key="3">
    <source>
        <dbReference type="ARBA" id="ARBA00023125"/>
    </source>
</evidence>
<dbReference type="STRING" id="762376.AXYL_02989"/>
<sequence length="346" mass="38773">METPVCAAFDKTIDSGGICVNIMNLILEMHVMHNEKLDLNLLAVFDSLMRERSVTRAGEQLGLSQSAMSHAVNRLRAFFDDPLFVKTGQGMLPTPKSESLAPTILALMATIRGQVLSQAQFDPASAMRVFTLCMTDMGELVFLPPLIKRLRELAPHCTLRTRQVPLQQVEPLLASGEVDLVLGSLRAAPQGLFQQQLFMHRFVTLVSVKNKEVGDELTLEQFQRMPQIVVTLAGRSSEAYDSALEEQGVKRNIFLSTPHFLVVPLLLDQHPDLIATVPQELGNVFGGYGVVKVLEPPLPLPSFALRQHWHPRFHQDPAIIWLRELVKDTFDGYPWDGARPKRRRVD</sequence>
<proteinExistence type="inferred from homology"/>
<dbReference type="InterPro" id="IPR005119">
    <property type="entry name" value="LysR_subst-bd"/>
</dbReference>
<reference evidence="6 7" key="1">
    <citation type="journal article" date="2011" name="J. Bacteriol.">
        <title>Complete genome sequence of the haloaromatic acid-degrading bacterium Achromobacter xylosoxidans A8.</title>
        <authorList>
            <person name="Strnad H."/>
            <person name="Ridl J."/>
            <person name="Paces J."/>
            <person name="Kolar M."/>
            <person name="Vlcek C."/>
            <person name="Paces V."/>
        </authorList>
    </citation>
    <scope>NUCLEOTIDE SEQUENCE [LARGE SCALE GENOMIC DNA]</scope>
    <source>
        <strain evidence="6 7">A8</strain>
    </source>
</reference>
<dbReference type="InterPro" id="IPR000847">
    <property type="entry name" value="LysR_HTH_N"/>
</dbReference>
<dbReference type="CDD" id="cd08459">
    <property type="entry name" value="PBP2_DntR_NahR_LinR_like"/>
    <property type="match status" value="1"/>
</dbReference>
<evidence type="ECO:0000256" key="4">
    <source>
        <dbReference type="ARBA" id="ARBA00023163"/>
    </source>
</evidence>
<dbReference type="InterPro" id="IPR036388">
    <property type="entry name" value="WH-like_DNA-bd_sf"/>
</dbReference>
<dbReference type="PANTHER" id="PTHR30118:SF15">
    <property type="entry name" value="TRANSCRIPTIONAL REGULATORY PROTEIN"/>
    <property type="match status" value="1"/>
</dbReference>
<comment type="similarity">
    <text evidence="1">Belongs to the LysR transcriptional regulatory family.</text>
</comment>
<dbReference type="Gene3D" id="1.10.10.10">
    <property type="entry name" value="Winged helix-like DNA-binding domain superfamily/Winged helix DNA-binding domain"/>
    <property type="match status" value="1"/>
</dbReference>
<dbReference type="GO" id="GO:0003677">
    <property type="term" value="F:DNA binding"/>
    <property type="evidence" value="ECO:0007669"/>
    <property type="project" value="UniProtKB-KW"/>
</dbReference>
<dbReference type="Gene3D" id="3.40.190.10">
    <property type="entry name" value="Periplasmic binding protein-like II"/>
    <property type="match status" value="2"/>
</dbReference>
<dbReference type="GO" id="GO:0003700">
    <property type="term" value="F:DNA-binding transcription factor activity"/>
    <property type="evidence" value="ECO:0007669"/>
    <property type="project" value="InterPro"/>
</dbReference>
<dbReference type="PANTHER" id="PTHR30118">
    <property type="entry name" value="HTH-TYPE TRANSCRIPTIONAL REGULATOR LEUO-RELATED"/>
    <property type="match status" value="1"/>
</dbReference>
<keyword evidence="4" id="KW-0804">Transcription</keyword>
<dbReference type="Pfam" id="PF00126">
    <property type="entry name" value="HTH_1"/>
    <property type="match status" value="1"/>
</dbReference>
<dbReference type="SUPFAM" id="SSF53850">
    <property type="entry name" value="Periplasmic binding protein-like II"/>
    <property type="match status" value="1"/>
</dbReference>
<evidence type="ECO:0000256" key="1">
    <source>
        <dbReference type="ARBA" id="ARBA00009437"/>
    </source>
</evidence>
<feature type="domain" description="HTH lysR-type" evidence="5">
    <location>
        <begin position="37"/>
        <end position="94"/>
    </location>
</feature>
<dbReference type="KEGG" id="axy:AXYL_02989"/>
<keyword evidence="3" id="KW-0238">DNA-binding</keyword>
<dbReference type="Proteomes" id="UP000006876">
    <property type="component" value="Chromosome"/>
</dbReference>
<dbReference type="EMBL" id="CP002287">
    <property type="protein sequence ID" value="ADP16309.1"/>
    <property type="molecule type" value="Genomic_DNA"/>
</dbReference>
<dbReference type="AlphaFoldDB" id="E3HVZ6"/>
<dbReference type="InterPro" id="IPR036390">
    <property type="entry name" value="WH_DNA-bd_sf"/>
</dbReference>
<name>E3HVZ6_ACHXA</name>
<dbReference type="eggNOG" id="COG0583">
    <property type="taxonomic scope" value="Bacteria"/>
</dbReference>
<dbReference type="PRINTS" id="PR00039">
    <property type="entry name" value="HTHLYSR"/>
</dbReference>
<evidence type="ECO:0000256" key="2">
    <source>
        <dbReference type="ARBA" id="ARBA00023015"/>
    </source>
</evidence>
<organism evidence="6 7">
    <name type="scientific">Achromobacter xylosoxidans (strain A8)</name>
    <dbReference type="NCBI Taxonomy" id="762376"/>
    <lineage>
        <taxon>Bacteria</taxon>
        <taxon>Pseudomonadati</taxon>
        <taxon>Pseudomonadota</taxon>
        <taxon>Betaproteobacteria</taxon>
        <taxon>Burkholderiales</taxon>
        <taxon>Alcaligenaceae</taxon>
        <taxon>Achromobacter</taxon>
    </lineage>
</organism>